<feature type="binding site" evidence="2">
    <location>
        <position position="209"/>
    </location>
    <ligand>
        <name>Mg(2+)</name>
        <dbReference type="ChEBI" id="CHEBI:18420"/>
    </ligand>
</feature>
<dbReference type="Proteomes" id="UP001056648">
    <property type="component" value="Chromosome 2"/>
</dbReference>
<keyword evidence="2" id="KW-0479">Metal-binding</keyword>
<proteinExistence type="inferred from homology"/>
<evidence type="ECO:0000313" key="4">
    <source>
        <dbReference type="EMBL" id="USE78738.1"/>
    </source>
</evidence>
<evidence type="ECO:0000313" key="6">
    <source>
        <dbReference type="Proteomes" id="UP001056648"/>
    </source>
</evidence>
<dbReference type="PANTHER" id="PTHR10291">
    <property type="entry name" value="DEHYDRODOLICHYL DIPHOSPHATE SYNTHASE FAMILY MEMBER"/>
    <property type="match status" value="1"/>
</dbReference>
<feature type="binding site" evidence="2">
    <location>
        <position position="37"/>
    </location>
    <ligand>
        <name>substrate</name>
    </ligand>
</feature>
<dbReference type="PANTHER" id="PTHR10291:SF0">
    <property type="entry name" value="DEHYDRODOLICHYL DIPHOSPHATE SYNTHASE 2"/>
    <property type="match status" value="1"/>
</dbReference>
<keyword evidence="2" id="KW-0460">Magnesium</keyword>
<evidence type="ECO:0000256" key="1">
    <source>
        <dbReference type="ARBA" id="ARBA00022679"/>
    </source>
</evidence>
<dbReference type="GO" id="GO:0005829">
    <property type="term" value="C:cytosol"/>
    <property type="evidence" value="ECO:0007669"/>
    <property type="project" value="TreeGrafter"/>
</dbReference>
<evidence type="ECO:0000313" key="3">
    <source>
        <dbReference type="EMBL" id="NNH10357.1"/>
    </source>
</evidence>
<dbReference type="NCBIfam" id="TIGR00055">
    <property type="entry name" value="uppS"/>
    <property type="match status" value="1"/>
</dbReference>
<dbReference type="NCBIfam" id="NF011405">
    <property type="entry name" value="PRK14830.1"/>
    <property type="match status" value="1"/>
</dbReference>
<dbReference type="Pfam" id="PF01255">
    <property type="entry name" value="Prenyltransf"/>
    <property type="match status" value="1"/>
</dbReference>
<dbReference type="GO" id="GO:0008834">
    <property type="term" value="F:ditrans,polycis-undecaprenyl-diphosphate synthase [(2E,6E)-farnesyl-diphosphate specific] activity"/>
    <property type="evidence" value="ECO:0007669"/>
    <property type="project" value="TreeGrafter"/>
</dbReference>
<evidence type="ECO:0000256" key="2">
    <source>
        <dbReference type="HAMAP-Rule" id="MF_01139"/>
    </source>
</evidence>
<dbReference type="InterPro" id="IPR018520">
    <property type="entry name" value="UPP_synth-like_CS"/>
</dbReference>
<comment type="cofactor">
    <cofactor evidence="2">
        <name>Mg(2+)</name>
        <dbReference type="ChEBI" id="CHEBI:18420"/>
    </cofactor>
    <text evidence="2">Binds 2 magnesium ions per subunit.</text>
</comment>
<keyword evidence="6" id="KW-1185">Reference proteome</keyword>
<dbReference type="FunFam" id="3.40.1180.10:FF:000001">
    <property type="entry name" value="(2E,6E)-farnesyl-diphosphate-specific ditrans,polycis-undecaprenyl-diphosphate synthase"/>
    <property type="match status" value="1"/>
</dbReference>
<sequence length="256" mass="28785">MHISSTLAIPETGYVPAHVAIIMDGNGRWATQRHLPRVAGHSRGLDAVRTVVEACAVRGVKYLTLFAFSSENWRRPADEVTFLMRLFMMSLRREVVKMHANNIRLKVVGDLTRFSPRIQQLIADAERRTAGNTGLTVTIAANYGGRWDLLQAVRKMLLQQPMLDPSTIEESTLAPHLAMAYAPEPDLFIRTGGEQRISNFLLWQLAYSELYFTDVFWPDFDAAELDKAFASYRQRERRFGRTSAQVVAPSGLSGTA</sequence>
<comment type="subunit">
    <text evidence="2">Homodimer.</text>
</comment>
<feature type="binding site" evidence="2">
    <location>
        <position position="190"/>
    </location>
    <ligand>
        <name>substrate</name>
    </ligand>
</feature>
<evidence type="ECO:0000313" key="5">
    <source>
        <dbReference type="Proteomes" id="UP000542973"/>
    </source>
</evidence>
<gene>
    <name evidence="3" type="ORF">HLB16_05600</name>
    <name evidence="4" type="ORF">NDR89_19015</name>
</gene>
<keyword evidence="1 2" id="KW-0808">Transferase</keyword>
<feature type="binding site" evidence="2">
    <location>
        <begin position="196"/>
        <end position="198"/>
    </location>
    <ligand>
        <name>substrate</name>
    </ligand>
</feature>
<protein>
    <recommendedName>
        <fullName evidence="2">Isoprenyl transferase</fullName>
        <ecNumber evidence="2">2.5.1.-</ecNumber>
    </recommendedName>
</protein>
<organism evidence="3 5">
    <name type="scientific">Cupriavidus gilardii</name>
    <dbReference type="NCBI Taxonomy" id="82541"/>
    <lineage>
        <taxon>Bacteria</taxon>
        <taxon>Pseudomonadati</taxon>
        <taxon>Pseudomonadota</taxon>
        <taxon>Betaproteobacteria</taxon>
        <taxon>Burkholderiales</taxon>
        <taxon>Burkholderiaceae</taxon>
        <taxon>Cupriavidus</taxon>
    </lineage>
</organism>
<dbReference type="SUPFAM" id="SSF64005">
    <property type="entry name" value="Undecaprenyl diphosphate synthase"/>
    <property type="match status" value="1"/>
</dbReference>
<dbReference type="HAMAP" id="MF_01139">
    <property type="entry name" value="ISPT"/>
    <property type="match status" value="1"/>
</dbReference>
<feature type="binding site" evidence="2">
    <location>
        <position position="73"/>
    </location>
    <ligand>
        <name>substrate</name>
    </ligand>
</feature>
<reference evidence="4" key="2">
    <citation type="submission" date="2022-06" db="EMBL/GenBank/DDBJ databases">
        <title>Complete genome sequence and characterization of Cupriavidus gilardii QJ1 isolated from contaminating cells.</title>
        <authorList>
            <person name="Qi J."/>
        </authorList>
    </citation>
    <scope>NUCLEOTIDE SEQUENCE</scope>
    <source>
        <strain evidence="4">QJ1</strain>
    </source>
</reference>
<dbReference type="EMBL" id="JABEMD010000007">
    <property type="protein sequence ID" value="NNH10357.1"/>
    <property type="molecule type" value="Genomic_DNA"/>
</dbReference>
<accession>A0A6N1BIT4</accession>
<reference evidence="3 5" key="1">
    <citation type="submission" date="2020-05" db="EMBL/GenBank/DDBJ databases">
        <title>MicrobeNet Type strains.</title>
        <authorList>
            <person name="Nicholson A.C."/>
        </authorList>
    </citation>
    <scope>NUCLEOTIDE SEQUENCE [LARGE SCALE GENOMIC DNA]</scope>
    <source>
        <strain evidence="3 5">ATCC 700815</strain>
    </source>
</reference>
<name>A0A6N1BIT4_9BURK</name>
<dbReference type="Proteomes" id="UP000542973">
    <property type="component" value="Unassembled WGS sequence"/>
</dbReference>
<dbReference type="RefSeq" id="WP_006578099.1">
    <property type="nucleotide sequence ID" value="NZ_BAAAEB010000029.1"/>
</dbReference>
<feature type="binding site" evidence="2">
    <location>
        <begin position="25"/>
        <end position="28"/>
    </location>
    <ligand>
        <name>substrate</name>
    </ligand>
</feature>
<feature type="binding site" evidence="2">
    <location>
        <position position="75"/>
    </location>
    <ligand>
        <name>substrate</name>
    </ligand>
</feature>
<dbReference type="EC" id="2.5.1.-" evidence="2"/>
<dbReference type="InterPro" id="IPR001441">
    <property type="entry name" value="UPP_synth-like"/>
</dbReference>
<feature type="active site" description="Proton acceptor" evidence="2">
    <location>
        <position position="72"/>
    </location>
</feature>
<dbReference type="Gene3D" id="3.40.1180.10">
    <property type="entry name" value="Decaprenyl diphosphate synthase-like"/>
    <property type="match status" value="1"/>
</dbReference>
<feature type="binding site" evidence="2">
    <location>
        <position position="41"/>
    </location>
    <ligand>
        <name>substrate</name>
    </ligand>
</feature>
<feature type="binding site" evidence="2">
    <location>
        <position position="24"/>
    </location>
    <ligand>
        <name>Mg(2+)</name>
        <dbReference type="ChEBI" id="CHEBI:18420"/>
    </ligand>
</feature>
<feature type="binding site" evidence="2">
    <location>
        <begin position="69"/>
        <end position="71"/>
    </location>
    <ligand>
        <name>substrate</name>
    </ligand>
</feature>
<dbReference type="PROSITE" id="PS01066">
    <property type="entry name" value="UPP_SYNTHASE"/>
    <property type="match status" value="1"/>
</dbReference>
<dbReference type="GeneID" id="70689942"/>
<dbReference type="GO" id="GO:0016094">
    <property type="term" value="P:polyprenol biosynthetic process"/>
    <property type="evidence" value="ECO:0007669"/>
    <property type="project" value="TreeGrafter"/>
</dbReference>
<feature type="active site" evidence="2">
    <location>
        <position position="24"/>
    </location>
</feature>
<dbReference type="AlphaFoldDB" id="A0A6N1BIT4"/>
<dbReference type="InterPro" id="IPR036424">
    <property type="entry name" value="UPP_synth-like_sf"/>
</dbReference>
<comment type="similarity">
    <text evidence="2">Belongs to the UPP synthase family.</text>
</comment>
<feature type="binding site" evidence="2">
    <location>
        <position position="29"/>
    </location>
    <ligand>
        <name>substrate</name>
    </ligand>
</feature>
<dbReference type="EMBL" id="CP098736">
    <property type="protein sequence ID" value="USE78738.1"/>
    <property type="molecule type" value="Genomic_DNA"/>
</dbReference>
<dbReference type="CDD" id="cd00475">
    <property type="entry name" value="Cis_IPPS"/>
    <property type="match status" value="1"/>
</dbReference>
<comment type="function">
    <text evidence="2">Catalyzes the condensation of isopentenyl diphosphate (IPP) with allylic pyrophosphates generating different type of terpenoids.</text>
</comment>
<dbReference type="GO" id="GO:0000287">
    <property type="term" value="F:magnesium ion binding"/>
    <property type="evidence" value="ECO:0007669"/>
    <property type="project" value="UniProtKB-UniRule"/>
</dbReference>